<organism evidence="1 2">
    <name type="scientific">Calidithermus terrae</name>
    <dbReference type="NCBI Taxonomy" id="1408545"/>
    <lineage>
        <taxon>Bacteria</taxon>
        <taxon>Thermotogati</taxon>
        <taxon>Deinococcota</taxon>
        <taxon>Deinococci</taxon>
        <taxon>Thermales</taxon>
        <taxon>Thermaceae</taxon>
        <taxon>Calidithermus</taxon>
    </lineage>
</organism>
<sequence>MRGWLTALAVFFGISFASGLDFGVGVRNGPYGNFAGNLGVYLDGSPLDARANLVVGGPNGLILTAEVIYVLPIELIVRPYVGGGVGAGITVRGGDGEITFALGRTWYGFVSAGVQFPDRGYRPYLEVAHFLGTDTFTLFRVGFVAHLRIV</sequence>
<evidence type="ECO:0000313" key="2">
    <source>
        <dbReference type="Proteomes" id="UP000265715"/>
    </source>
</evidence>
<reference evidence="1 2" key="1">
    <citation type="submission" date="2018-08" db="EMBL/GenBank/DDBJ databases">
        <title>Meiothermus terrae DSM 26712 genome sequencing project.</title>
        <authorList>
            <person name="Da Costa M.S."/>
            <person name="Albuquerque L."/>
            <person name="Raposo P."/>
            <person name="Froufe H.J.C."/>
            <person name="Barroso C.S."/>
            <person name="Egas C."/>
        </authorList>
    </citation>
    <scope>NUCLEOTIDE SEQUENCE [LARGE SCALE GENOMIC DNA]</scope>
    <source>
        <strain evidence="1 2">DSM 26712</strain>
    </source>
</reference>
<dbReference type="Proteomes" id="UP000265715">
    <property type="component" value="Unassembled WGS sequence"/>
</dbReference>
<protein>
    <recommendedName>
        <fullName evidence="3">Outer membrane protein beta-barrel domain protein</fullName>
    </recommendedName>
</protein>
<dbReference type="AlphaFoldDB" id="A0A399EC98"/>
<dbReference type="OrthoDB" id="25869at2"/>
<evidence type="ECO:0000313" key="1">
    <source>
        <dbReference type="EMBL" id="RIH81965.1"/>
    </source>
</evidence>
<evidence type="ECO:0008006" key="3">
    <source>
        <dbReference type="Google" id="ProtNLM"/>
    </source>
</evidence>
<accession>A0A399EC98</accession>
<comment type="caution">
    <text evidence="1">The sequence shown here is derived from an EMBL/GenBank/DDBJ whole genome shotgun (WGS) entry which is preliminary data.</text>
</comment>
<dbReference type="RefSeq" id="WP_119315849.1">
    <property type="nucleotide sequence ID" value="NZ_QXDL01000140.1"/>
</dbReference>
<keyword evidence="2" id="KW-1185">Reference proteome</keyword>
<gene>
    <name evidence="1" type="ORF">Mterra_02869</name>
</gene>
<proteinExistence type="predicted"/>
<dbReference type="EMBL" id="QXDL01000140">
    <property type="protein sequence ID" value="RIH81965.1"/>
    <property type="molecule type" value="Genomic_DNA"/>
</dbReference>
<name>A0A399EC98_9DEIN</name>